<keyword evidence="1" id="KW-0863">Zinc-finger</keyword>
<sequence>MSCLCLVVDCDARNWGALVEREGDALFESMLSAIASFANAHLSLSASNGVSVLGVDATLDNPLLYAYDLSIQIDMTPTIYERLRSALLRSAENTDMKSTSHFTAAFATAFCRIIFLSFSIFIFNFSSFFVIPRILVPFLQLSLPLFPLLVTIITVSLNISW</sequence>
<dbReference type="Proteomes" id="UP000050794">
    <property type="component" value="Unassembled WGS sequence"/>
</dbReference>
<keyword evidence="1" id="KW-0539">Nucleus</keyword>
<evidence type="ECO:0000313" key="3">
    <source>
        <dbReference type="EMBL" id="VDM29411.1"/>
    </source>
</evidence>
<comment type="subunit">
    <text evidence="1">Part of a TFIID-containing RNA polymerase II pre-initiation complex that is composed of TBP and at least GTF2A1, GTF2A2, GTF2E1, GTF2E2, GTF2F1, GTF2H2, GTF2H3, GTF2H4, GTF2H5, GTF2B, TCEA1, ERCC2, ERCC3, TAF1, TAF2, TAF3, TAF4, TAF5, TAF6, TAF7, TAF8, TAF9, TAF10, TAF11, TAF12 and TAF13. Component of the 7-subunit TFIIH core complex composed of XPB/ERCC3, XPD/ERCC2, GTF2H1, GTF2H2, GTF2H3, GTF2H4 and GTF2H5, which is active in NER. The core complex associates with the 3-subunit CDK-activating kinase (CAK) module composed of CCNH/cyclin H, CDK7 and MNAT1 to form the 10-subunit holoenzyme (holo-TFIIH) active in transcription. Interacts with RARA; the interaction requires prior phosphorylation of RARA on 'Ser-369' which then enhances interaction of RARA with CDK7.</text>
</comment>
<dbReference type="GO" id="GO:0008270">
    <property type="term" value="F:zinc ion binding"/>
    <property type="evidence" value="ECO:0007669"/>
    <property type="project" value="UniProtKB-KW"/>
</dbReference>
<dbReference type="GO" id="GO:0006289">
    <property type="term" value="P:nucleotide-excision repair"/>
    <property type="evidence" value="ECO:0007669"/>
    <property type="project" value="UniProtKB-UniRule"/>
</dbReference>
<dbReference type="GO" id="GO:0005675">
    <property type="term" value="C:transcription factor TFIIH holo complex"/>
    <property type="evidence" value="ECO:0007669"/>
    <property type="project" value="UniProtKB-UniRule"/>
</dbReference>
<evidence type="ECO:0000256" key="2">
    <source>
        <dbReference type="SAM" id="Phobius"/>
    </source>
</evidence>
<keyword evidence="1" id="KW-0805">Transcription regulation</keyword>
<keyword evidence="1" id="KW-0862">Zinc</keyword>
<accession>A0A183U5C4</accession>
<gene>
    <name evidence="3" type="ORF">TCNE_LOCUS3694</name>
</gene>
<comment type="subcellular location">
    <subcellularLocation>
        <location evidence="1">Nucleus</location>
    </subcellularLocation>
</comment>
<comment type="function">
    <text evidence="1">Component of the general transcription and DNA repair factor IIH (TFIIH) core complex, which is involved in general and transcription-coupled nucleotide excision repair (NER) of damaged DNA and, when complexed to CAK, in RNA transcription by RNA polymerase II. In NER, TFIIH acts by opening DNA around the lesion to allow the excision of the damaged oligonucleotide and its replacement by a new DNA fragment. In transcription, TFIIH has an essential role in transcription initiation. When the pre-initiation complex (PIC) has been established, TFIIH is required for promoter opening and promoter escape. Phosphorylation of the C-terminal tail (CTD) of the largest subunit of RNA polymerase II by the kinase module CAK controls the initiation of transcription.</text>
</comment>
<keyword evidence="1" id="KW-0804">Transcription</keyword>
<dbReference type="EMBL" id="UYWY01005015">
    <property type="protein sequence ID" value="VDM29411.1"/>
    <property type="molecule type" value="Genomic_DNA"/>
</dbReference>
<dbReference type="WBParaSite" id="TCNE_0000369401-mRNA-1">
    <property type="protein sequence ID" value="TCNE_0000369401-mRNA-1"/>
    <property type="gene ID" value="TCNE_0000369401"/>
</dbReference>
<comment type="similarity">
    <text evidence="1">Belongs to the TFB4 family.</text>
</comment>
<reference evidence="5" key="1">
    <citation type="submission" date="2016-06" db="UniProtKB">
        <authorList>
            <consortium name="WormBaseParasite"/>
        </authorList>
    </citation>
    <scope>IDENTIFICATION</scope>
</reference>
<keyword evidence="2" id="KW-1133">Transmembrane helix</keyword>
<keyword evidence="2" id="KW-0472">Membrane</keyword>
<keyword evidence="4" id="KW-1185">Reference proteome</keyword>
<name>A0A183U5C4_TOXCA</name>
<keyword evidence="1" id="KW-0234">DNA repair</keyword>
<keyword evidence="2" id="KW-0812">Transmembrane</keyword>
<proteinExistence type="inferred from homology"/>
<dbReference type="AlphaFoldDB" id="A0A183U5C4"/>
<dbReference type="GO" id="GO:0000439">
    <property type="term" value="C:transcription factor TFIIH core complex"/>
    <property type="evidence" value="ECO:0007669"/>
    <property type="project" value="UniProtKB-UniRule"/>
</dbReference>
<evidence type="ECO:0000313" key="4">
    <source>
        <dbReference type="Proteomes" id="UP000050794"/>
    </source>
</evidence>
<evidence type="ECO:0000256" key="1">
    <source>
        <dbReference type="RuleBase" id="RU368090"/>
    </source>
</evidence>
<dbReference type="Gene3D" id="3.40.50.410">
    <property type="entry name" value="von Willebrand factor, type A domain"/>
    <property type="match status" value="1"/>
</dbReference>
<keyword evidence="1" id="KW-0227">DNA damage</keyword>
<reference evidence="3 4" key="2">
    <citation type="submission" date="2018-11" db="EMBL/GenBank/DDBJ databases">
        <authorList>
            <consortium name="Pathogen Informatics"/>
        </authorList>
    </citation>
    <scope>NUCLEOTIDE SEQUENCE [LARGE SCALE GENOMIC DNA]</scope>
</reference>
<keyword evidence="1" id="KW-0479">Metal-binding</keyword>
<dbReference type="InterPro" id="IPR004600">
    <property type="entry name" value="TFIIH_Tfb4/GTF2H3"/>
</dbReference>
<feature type="transmembrane region" description="Helical" evidence="2">
    <location>
        <begin position="104"/>
        <end position="131"/>
    </location>
</feature>
<dbReference type="GO" id="GO:0006355">
    <property type="term" value="P:regulation of DNA-templated transcription"/>
    <property type="evidence" value="ECO:0007669"/>
    <property type="project" value="InterPro"/>
</dbReference>
<protein>
    <recommendedName>
        <fullName evidence="1">General transcription factor IIH subunit 3</fullName>
    </recommendedName>
    <alternativeName>
        <fullName evidence="1">General transcription factor IIH polypeptide 3</fullName>
    </alternativeName>
</protein>
<organism evidence="4 5">
    <name type="scientific">Toxocara canis</name>
    <name type="common">Canine roundworm</name>
    <dbReference type="NCBI Taxonomy" id="6265"/>
    <lineage>
        <taxon>Eukaryota</taxon>
        <taxon>Metazoa</taxon>
        <taxon>Ecdysozoa</taxon>
        <taxon>Nematoda</taxon>
        <taxon>Chromadorea</taxon>
        <taxon>Rhabditida</taxon>
        <taxon>Spirurina</taxon>
        <taxon>Ascaridomorpha</taxon>
        <taxon>Ascaridoidea</taxon>
        <taxon>Toxocaridae</taxon>
        <taxon>Toxocara</taxon>
    </lineage>
</organism>
<feature type="transmembrane region" description="Helical" evidence="2">
    <location>
        <begin position="137"/>
        <end position="159"/>
    </location>
</feature>
<dbReference type="Pfam" id="PF03850">
    <property type="entry name" value="Tfb4"/>
    <property type="match status" value="1"/>
</dbReference>
<dbReference type="InterPro" id="IPR036465">
    <property type="entry name" value="vWFA_dom_sf"/>
</dbReference>
<evidence type="ECO:0000313" key="5">
    <source>
        <dbReference type="WBParaSite" id="TCNE_0000369401-mRNA-1"/>
    </source>
</evidence>